<dbReference type="EMBL" id="JBANMG010000001">
    <property type="protein sequence ID" value="KAK6957889.1"/>
    <property type="molecule type" value="Genomic_DNA"/>
</dbReference>
<sequence length="122" mass="13495">MHRKRPSMWYNGGTGAYVKNAVWGLVSQWLCSTLDAEAEAVAVRYAGDPMKLHTTRVAQVAVDRSATSDDAPAAGVYLPATWEIEPRRDNCSHSPPVPPKKSIYSQRRQIVLRVGHSLLADH</sequence>
<gene>
    <name evidence="1" type="ORF">Daesc_000678</name>
</gene>
<name>A0AAX6MZ53_9PEZI</name>
<keyword evidence="2" id="KW-1185">Reference proteome</keyword>
<protein>
    <submittedName>
        <fullName evidence="1">Uncharacterized protein</fullName>
    </submittedName>
</protein>
<comment type="caution">
    <text evidence="1">The sequence shown here is derived from an EMBL/GenBank/DDBJ whole genome shotgun (WGS) entry which is preliminary data.</text>
</comment>
<evidence type="ECO:0000313" key="1">
    <source>
        <dbReference type="EMBL" id="KAK6957889.1"/>
    </source>
</evidence>
<organism evidence="1 2">
    <name type="scientific">Daldinia eschscholtzii</name>
    <dbReference type="NCBI Taxonomy" id="292717"/>
    <lineage>
        <taxon>Eukaryota</taxon>
        <taxon>Fungi</taxon>
        <taxon>Dikarya</taxon>
        <taxon>Ascomycota</taxon>
        <taxon>Pezizomycotina</taxon>
        <taxon>Sordariomycetes</taxon>
        <taxon>Xylariomycetidae</taxon>
        <taxon>Xylariales</taxon>
        <taxon>Hypoxylaceae</taxon>
        <taxon>Daldinia</taxon>
    </lineage>
</organism>
<dbReference type="Proteomes" id="UP001369815">
    <property type="component" value="Unassembled WGS sequence"/>
</dbReference>
<dbReference type="AlphaFoldDB" id="A0AAX6MZ53"/>
<evidence type="ECO:0000313" key="2">
    <source>
        <dbReference type="Proteomes" id="UP001369815"/>
    </source>
</evidence>
<accession>A0AAX6MZ53</accession>
<proteinExistence type="predicted"/>
<reference evidence="1 2" key="1">
    <citation type="journal article" date="2024" name="Front Chem Biol">
        <title>Unveiling the potential of Daldinia eschscholtzii MFLUCC 19-0629 through bioactivity and bioinformatics studies for enhanced sustainable agriculture production.</title>
        <authorList>
            <person name="Brooks S."/>
            <person name="Weaver J.A."/>
            <person name="Klomchit A."/>
            <person name="Alharthi S.A."/>
            <person name="Onlamun T."/>
            <person name="Nurani R."/>
            <person name="Vong T.K."/>
            <person name="Alberti F."/>
            <person name="Greco C."/>
        </authorList>
    </citation>
    <scope>NUCLEOTIDE SEQUENCE [LARGE SCALE GENOMIC DNA]</scope>
    <source>
        <strain evidence="1">MFLUCC 19-0629</strain>
    </source>
</reference>